<dbReference type="Proteomes" id="UP000265618">
    <property type="component" value="Unassembled WGS sequence"/>
</dbReference>
<accession>A0A9K3GRN2</accession>
<proteinExistence type="predicted"/>
<evidence type="ECO:0000313" key="1">
    <source>
        <dbReference type="EMBL" id="GIQ92713.1"/>
    </source>
</evidence>
<sequence>MTNITFEEFDYAGSRGSLERYIDTLLTKRRRERADRETAKECTASVPQLSAKAQELNAFTLPVRCMHQFRKLSIE</sequence>
<reference evidence="1 2" key="1">
    <citation type="journal article" date="2018" name="PLoS ONE">
        <title>The draft genome of Kipferlia bialata reveals reductive genome evolution in fornicate parasites.</title>
        <authorList>
            <person name="Tanifuji G."/>
            <person name="Takabayashi S."/>
            <person name="Kume K."/>
            <person name="Takagi M."/>
            <person name="Nakayama T."/>
            <person name="Kamikawa R."/>
            <person name="Inagaki Y."/>
            <person name="Hashimoto T."/>
        </authorList>
    </citation>
    <scope>NUCLEOTIDE SEQUENCE [LARGE SCALE GENOMIC DNA]</scope>
    <source>
        <strain evidence="1">NY0173</strain>
    </source>
</reference>
<protein>
    <submittedName>
        <fullName evidence="1">Uncharacterized protein</fullName>
    </submittedName>
</protein>
<name>A0A9K3GRN2_9EUKA</name>
<comment type="caution">
    <text evidence="1">The sequence shown here is derived from an EMBL/GenBank/DDBJ whole genome shotgun (WGS) entry which is preliminary data.</text>
</comment>
<evidence type="ECO:0000313" key="2">
    <source>
        <dbReference type="Proteomes" id="UP000265618"/>
    </source>
</evidence>
<feature type="non-terminal residue" evidence="1">
    <location>
        <position position="75"/>
    </location>
</feature>
<keyword evidence="2" id="KW-1185">Reference proteome</keyword>
<organism evidence="1 2">
    <name type="scientific">Kipferlia bialata</name>
    <dbReference type="NCBI Taxonomy" id="797122"/>
    <lineage>
        <taxon>Eukaryota</taxon>
        <taxon>Metamonada</taxon>
        <taxon>Carpediemonas-like organisms</taxon>
        <taxon>Kipferlia</taxon>
    </lineage>
</organism>
<dbReference type="EMBL" id="BDIP01010338">
    <property type="protein sequence ID" value="GIQ92713.1"/>
    <property type="molecule type" value="Genomic_DNA"/>
</dbReference>
<dbReference type="AlphaFoldDB" id="A0A9K3GRN2"/>
<gene>
    <name evidence="1" type="ORF">KIPB_016639</name>
</gene>